<keyword evidence="2" id="KW-0217">Developmental protein</keyword>
<comment type="caution">
    <text evidence="8">The sequence shown here is derived from an EMBL/GenBank/DDBJ whole genome shotgun (WGS) entry which is preliminary data.</text>
</comment>
<keyword evidence="4" id="KW-0732">Signal</keyword>
<dbReference type="PANTHER" id="PTHR46303">
    <property type="entry name" value="VWFC DOMAIN-CONTAINING PROTEIN"/>
    <property type="match status" value="1"/>
</dbReference>
<dbReference type="SMART" id="SM00214">
    <property type="entry name" value="VWC"/>
    <property type="match status" value="1"/>
</dbReference>
<reference evidence="8" key="2">
    <citation type="submission" date="2023-05" db="EMBL/GenBank/DDBJ databases">
        <authorList>
            <person name="Fouks B."/>
        </authorList>
    </citation>
    <scope>NUCLEOTIDE SEQUENCE</scope>
    <source>
        <strain evidence="8">Stay&amp;Tobe</strain>
        <tissue evidence="8">Testes</tissue>
    </source>
</reference>
<dbReference type="Pfam" id="PF00093">
    <property type="entry name" value="VWC"/>
    <property type="match status" value="1"/>
</dbReference>
<keyword evidence="6" id="KW-0325">Glycoprotein</keyword>
<keyword evidence="9" id="KW-1185">Reference proteome</keyword>
<feature type="domain" description="VWFC" evidence="7">
    <location>
        <begin position="54"/>
        <end position="121"/>
    </location>
</feature>
<dbReference type="GO" id="GO:0030154">
    <property type="term" value="P:cell differentiation"/>
    <property type="evidence" value="ECO:0007669"/>
    <property type="project" value="TreeGrafter"/>
</dbReference>
<dbReference type="GO" id="GO:0036122">
    <property type="term" value="F:BMP binding"/>
    <property type="evidence" value="ECO:0007669"/>
    <property type="project" value="TreeGrafter"/>
</dbReference>
<comment type="subcellular location">
    <subcellularLocation>
        <location evidence="1">Secreted</location>
    </subcellularLocation>
</comment>
<dbReference type="SUPFAM" id="SSF57603">
    <property type="entry name" value="FnI-like domain"/>
    <property type="match status" value="1"/>
</dbReference>
<dbReference type="PROSITE" id="PS01208">
    <property type="entry name" value="VWFC_1"/>
    <property type="match status" value="1"/>
</dbReference>
<keyword evidence="3" id="KW-0964">Secreted</keyword>
<proteinExistence type="predicted"/>
<dbReference type="PROSITE" id="PS50184">
    <property type="entry name" value="VWFC_2"/>
    <property type="match status" value="1"/>
</dbReference>
<name>A0AAD7ZUG4_DIPPU</name>
<evidence type="ECO:0000256" key="4">
    <source>
        <dbReference type="ARBA" id="ARBA00022729"/>
    </source>
</evidence>
<keyword evidence="5" id="KW-0677">Repeat</keyword>
<dbReference type="InterPro" id="IPR045716">
    <property type="entry name" value="CHRDL_1/2_C"/>
</dbReference>
<dbReference type="AlphaFoldDB" id="A0AAD7ZUG4"/>
<reference evidence="8" key="1">
    <citation type="journal article" date="2023" name="IScience">
        <title>Live-bearing cockroach genome reveals convergent evolutionary mechanisms linked to viviparity in insects and beyond.</title>
        <authorList>
            <person name="Fouks B."/>
            <person name="Harrison M.C."/>
            <person name="Mikhailova A.A."/>
            <person name="Marchal E."/>
            <person name="English S."/>
            <person name="Carruthers M."/>
            <person name="Jennings E.C."/>
            <person name="Chiamaka E.L."/>
            <person name="Frigard R.A."/>
            <person name="Pippel M."/>
            <person name="Attardo G.M."/>
            <person name="Benoit J.B."/>
            <person name="Bornberg-Bauer E."/>
            <person name="Tobe S.S."/>
        </authorList>
    </citation>
    <scope>NUCLEOTIDE SEQUENCE</scope>
    <source>
        <strain evidence="8">Stay&amp;Tobe</strain>
    </source>
</reference>
<dbReference type="InterPro" id="IPR001007">
    <property type="entry name" value="VWF_dom"/>
</dbReference>
<dbReference type="Proteomes" id="UP001233999">
    <property type="component" value="Unassembled WGS sequence"/>
</dbReference>
<sequence>EGLVLCEEQVCDKLNCQEPVHVQDKCCPQCPEEAENKGTSSPVTFKNSIDGHNKECVSSGKYYVDGSTWHPVIGPFGPMDCVMCKCNAGTIECSRYKCPAVSELPCVKPVTQFGQCCPVCPFKVMSVVQAENGKGEDDGSGLLQCVPNTSELVVYRSHGAGNLSEFLQYAFQHVTNSGHDVDLHSWVMRSGNVHTFQTQTITASDFTELRQKFYFLPVATTTTKRMNKFMKREKKLKQRCKSNCSVKVKQLEDLLIVNKINHRSKCEATERALSSV</sequence>
<organism evidence="8 9">
    <name type="scientific">Diploptera punctata</name>
    <name type="common">Pacific beetle cockroach</name>
    <dbReference type="NCBI Taxonomy" id="6984"/>
    <lineage>
        <taxon>Eukaryota</taxon>
        <taxon>Metazoa</taxon>
        <taxon>Ecdysozoa</taxon>
        <taxon>Arthropoda</taxon>
        <taxon>Hexapoda</taxon>
        <taxon>Insecta</taxon>
        <taxon>Pterygota</taxon>
        <taxon>Neoptera</taxon>
        <taxon>Polyneoptera</taxon>
        <taxon>Dictyoptera</taxon>
        <taxon>Blattodea</taxon>
        <taxon>Blaberoidea</taxon>
        <taxon>Blaberidae</taxon>
        <taxon>Diplopterinae</taxon>
        <taxon>Diploptera</taxon>
    </lineage>
</organism>
<evidence type="ECO:0000313" key="8">
    <source>
        <dbReference type="EMBL" id="KAJ9586863.1"/>
    </source>
</evidence>
<evidence type="ECO:0000313" key="9">
    <source>
        <dbReference type="Proteomes" id="UP001233999"/>
    </source>
</evidence>
<evidence type="ECO:0000256" key="3">
    <source>
        <dbReference type="ARBA" id="ARBA00022525"/>
    </source>
</evidence>
<evidence type="ECO:0000256" key="5">
    <source>
        <dbReference type="ARBA" id="ARBA00022737"/>
    </source>
</evidence>
<dbReference type="GO" id="GO:0005615">
    <property type="term" value="C:extracellular space"/>
    <property type="evidence" value="ECO:0007669"/>
    <property type="project" value="TreeGrafter"/>
</dbReference>
<evidence type="ECO:0000256" key="6">
    <source>
        <dbReference type="ARBA" id="ARBA00023180"/>
    </source>
</evidence>
<dbReference type="EMBL" id="JASPKZ010006830">
    <property type="protein sequence ID" value="KAJ9586863.1"/>
    <property type="molecule type" value="Genomic_DNA"/>
</dbReference>
<accession>A0AAD7ZUG4</accession>
<evidence type="ECO:0000256" key="1">
    <source>
        <dbReference type="ARBA" id="ARBA00004613"/>
    </source>
</evidence>
<dbReference type="InterPro" id="IPR045717">
    <property type="entry name" value="CHRDL1/2"/>
</dbReference>
<dbReference type="GO" id="GO:0030514">
    <property type="term" value="P:negative regulation of BMP signaling pathway"/>
    <property type="evidence" value="ECO:0007669"/>
    <property type="project" value="TreeGrafter"/>
</dbReference>
<feature type="non-terminal residue" evidence="8">
    <location>
        <position position="276"/>
    </location>
</feature>
<evidence type="ECO:0000259" key="7">
    <source>
        <dbReference type="PROSITE" id="PS50184"/>
    </source>
</evidence>
<protein>
    <recommendedName>
        <fullName evidence="7">VWFC domain-containing protein</fullName>
    </recommendedName>
</protein>
<dbReference type="Pfam" id="PF19548">
    <property type="entry name" value="CHRDL_1_2_C"/>
    <property type="match status" value="1"/>
</dbReference>
<dbReference type="PANTHER" id="PTHR46303:SF1">
    <property type="entry name" value="VWFC DOMAIN-CONTAINING PROTEIN"/>
    <property type="match status" value="1"/>
</dbReference>
<gene>
    <name evidence="8" type="ORF">L9F63_019545</name>
</gene>
<dbReference type="Gene3D" id="6.20.200.20">
    <property type="match status" value="1"/>
</dbReference>
<evidence type="ECO:0000256" key="2">
    <source>
        <dbReference type="ARBA" id="ARBA00022473"/>
    </source>
</evidence>